<evidence type="ECO:0000256" key="2">
    <source>
        <dbReference type="ARBA" id="ARBA00009638"/>
    </source>
</evidence>
<evidence type="ECO:0000256" key="6">
    <source>
        <dbReference type="ARBA" id="ARBA00022842"/>
    </source>
</evidence>
<dbReference type="GO" id="GO:0046872">
    <property type="term" value="F:metal ion binding"/>
    <property type="evidence" value="ECO:0007669"/>
    <property type="project" value="UniProtKB-KW"/>
</dbReference>
<comment type="similarity">
    <text evidence="2 10">Belongs to the TRAFAC class TrmE-Era-EngA-EngB-Septin-like GTPase superfamily. EngB GTPase family.</text>
</comment>
<dbReference type="InterPro" id="IPR030393">
    <property type="entry name" value="G_ENGB_dom"/>
</dbReference>
<dbReference type="Pfam" id="PF01926">
    <property type="entry name" value="MMR_HSR1"/>
    <property type="match status" value="1"/>
</dbReference>
<dbReference type="PROSITE" id="PS51706">
    <property type="entry name" value="G_ENGB"/>
    <property type="match status" value="1"/>
</dbReference>
<keyword evidence="7 10" id="KW-0342">GTP-binding</keyword>
<evidence type="ECO:0000256" key="1">
    <source>
        <dbReference type="ARBA" id="ARBA00001946"/>
    </source>
</evidence>
<dbReference type="Proteomes" id="UP000230707">
    <property type="component" value="Unassembled WGS sequence"/>
</dbReference>
<dbReference type="SUPFAM" id="SSF52540">
    <property type="entry name" value="P-loop containing nucleoside triphosphate hydrolases"/>
    <property type="match status" value="1"/>
</dbReference>
<keyword evidence="8 10" id="KW-0717">Septation</keyword>
<dbReference type="InterPro" id="IPR019987">
    <property type="entry name" value="GTP-bd_ribosome_bio_YsxC"/>
</dbReference>
<keyword evidence="4" id="KW-0479">Metal-binding</keyword>
<keyword evidence="9 10" id="KW-0131">Cell cycle</keyword>
<dbReference type="Gene3D" id="3.40.50.300">
    <property type="entry name" value="P-loop containing nucleotide triphosphate hydrolases"/>
    <property type="match status" value="1"/>
</dbReference>
<comment type="cofactor">
    <cofactor evidence="1">
        <name>Mg(2+)</name>
        <dbReference type="ChEBI" id="CHEBI:18420"/>
    </cofactor>
</comment>
<evidence type="ECO:0000256" key="10">
    <source>
        <dbReference type="HAMAP-Rule" id="MF_00321"/>
    </source>
</evidence>
<dbReference type="HAMAP" id="MF_00321">
    <property type="entry name" value="GTPase_EngB"/>
    <property type="match status" value="1"/>
</dbReference>
<keyword evidence="5 10" id="KW-0547">Nucleotide-binding</keyword>
<evidence type="ECO:0000313" key="12">
    <source>
        <dbReference type="EMBL" id="PIR07938.1"/>
    </source>
</evidence>
<feature type="domain" description="EngB-type G" evidence="11">
    <location>
        <begin position="22"/>
        <end position="194"/>
    </location>
</feature>
<keyword evidence="3 10" id="KW-0132">Cell division</keyword>
<comment type="function">
    <text evidence="10">Necessary for normal cell division and for the maintenance of normal septation.</text>
</comment>
<dbReference type="InterPro" id="IPR027417">
    <property type="entry name" value="P-loop_NTPase"/>
</dbReference>
<keyword evidence="6" id="KW-0460">Magnesium</keyword>
<evidence type="ECO:0000256" key="8">
    <source>
        <dbReference type="ARBA" id="ARBA00023210"/>
    </source>
</evidence>
<dbReference type="PANTHER" id="PTHR11649:SF13">
    <property type="entry name" value="ENGB-TYPE G DOMAIN-CONTAINING PROTEIN"/>
    <property type="match status" value="1"/>
</dbReference>
<dbReference type="GO" id="GO:0005829">
    <property type="term" value="C:cytosol"/>
    <property type="evidence" value="ECO:0007669"/>
    <property type="project" value="TreeGrafter"/>
</dbReference>
<evidence type="ECO:0000256" key="9">
    <source>
        <dbReference type="ARBA" id="ARBA00023306"/>
    </source>
</evidence>
<dbReference type="GO" id="GO:0005525">
    <property type="term" value="F:GTP binding"/>
    <property type="evidence" value="ECO:0007669"/>
    <property type="project" value="UniProtKB-UniRule"/>
</dbReference>
<proteinExistence type="inferred from homology"/>
<evidence type="ECO:0000256" key="4">
    <source>
        <dbReference type="ARBA" id="ARBA00022723"/>
    </source>
</evidence>
<evidence type="ECO:0000259" key="11">
    <source>
        <dbReference type="PROSITE" id="PS51706"/>
    </source>
</evidence>
<gene>
    <name evidence="12" type="primary">ysxC</name>
    <name evidence="10" type="synonym">engB</name>
    <name evidence="12" type="ORF">COV53_05675</name>
</gene>
<dbReference type="InterPro" id="IPR006073">
    <property type="entry name" value="GTP-bd"/>
</dbReference>
<dbReference type="EMBL" id="PCWS01000128">
    <property type="protein sequence ID" value="PIR07938.1"/>
    <property type="molecule type" value="Genomic_DNA"/>
</dbReference>
<protein>
    <recommendedName>
        <fullName evidence="10">Probable GTP-binding protein EngB</fullName>
    </recommendedName>
</protein>
<dbReference type="PANTHER" id="PTHR11649">
    <property type="entry name" value="MSS1/TRME-RELATED GTP-BINDING PROTEIN"/>
    <property type="match status" value="1"/>
</dbReference>
<organism evidence="12 13">
    <name type="scientific">Candidatus Gottesmanbacteria bacterium CG11_big_fil_rev_8_21_14_0_20_37_11</name>
    <dbReference type="NCBI Taxonomy" id="1974575"/>
    <lineage>
        <taxon>Bacteria</taxon>
        <taxon>Candidatus Gottesmaniibacteriota</taxon>
    </lineage>
</organism>
<evidence type="ECO:0000313" key="13">
    <source>
        <dbReference type="Proteomes" id="UP000230707"/>
    </source>
</evidence>
<evidence type="ECO:0000256" key="5">
    <source>
        <dbReference type="ARBA" id="ARBA00022741"/>
    </source>
</evidence>
<accession>A0A2H0NGB6</accession>
<comment type="caution">
    <text evidence="12">The sequence shown here is derived from an EMBL/GenBank/DDBJ whole genome shotgun (WGS) entry which is preliminary data.</text>
</comment>
<name>A0A2H0NGB6_9BACT</name>
<reference evidence="12 13" key="1">
    <citation type="submission" date="2017-09" db="EMBL/GenBank/DDBJ databases">
        <title>Depth-based differentiation of microbial function through sediment-hosted aquifers and enrichment of novel symbionts in the deep terrestrial subsurface.</title>
        <authorList>
            <person name="Probst A.J."/>
            <person name="Ladd B."/>
            <person name="Jarett J.K."/>
            <person name="Geller-Mcgrath D.E."/>
            <person name="Sieber C.M."/>
            <person name="Emerson J.B."/>
            <person name="Anantharaman K."/>
            <person name="Thomas B.C."/>
            <person name="Malmstrom R."/>
            <person name="Stieglmeier M."/>
            <person name="Klingl A."/>
            <person name="Woyke T."/>
            <person name="Ryan C.M."/>
            <person name="Banfield J.F."/>
        </authorList>
    </citation>
    <scope>NUCLEOTIDE SEQUENCE [LARGE SCALE GENOMIC DNA]</scope>
    <source>
        <strain evidence="12">CG11_big_fil_rev_8_21_14_0_20_37_11</strain>
    </source>
</reference>
<dbReference type="NCBIfam" id="TIGR03598">
    <property type="entry name" value="GTPase_YsxC"/>
    <property type="match status" value="1"/>
</dbReference>
<dbReference type="GO" id="GO:0000917">
    <property type="term" value="P:division septum assembly"/>
    <property type="evidence" value="ECO:0007669"/>
    <property type="project" value="UniProtKB-KW"/>
</dbReference>
<dbReference type="AlphaFoldDB" id="A0A2H0NGB6"/>
<dbReference type="CDD" id="cd01876">
    <property type="entry name" value="YihA_EngB"/>
    <property type="match status" value="1"/>
</dbReference>
<sequence>MKIKTATFIKGIIGSDEILSNGIFQVSFLGRSNVGKSTLINSLTKRRNLARSSSSPGKTIRMDFFLINGSFYFVDFPGYGYAMHSFQKKEKLAKMIAWYLMYSEIKNRLVILVIDAKVGITPYDSDMLKTFHEHHINHIIVANKVDNLRMGQKENQLMDIRQACQNSELIPYSSRQKHQNVDLMKRISFYMGKR</sequence>
<evidence type="ECO:0000256" key="3">
    <source>
        <dbReference type="ARBA" id="ARBA00022618"/>
    </source>
</evidence>
<evidence type="ECO:0000256" key="7">
    <source>
        <dbReference type="ARBA" id="ARBA00023134"/>
    </source>
</evidence>